<dbReference type="Gene3D" id="3.10.180.10">
    <property type="entry name" value="2,3-Dihydroxybiphenyl 1,2-Dioxygenase, domain 1"/>
    <property type="match status" value="1"/>
</dbReference>
<gene>
    <name evidence="3" type="ORF">JMJ55_29075</name>
</gene>
<dbReference type="InterPro" id="IPR037523">
    <property type="entry name" value="VOC_core"/>
</dbReference>
<name>A0ABS1VCK5_9PROT</name>
<dbReference type="PANTHER" id="PTHR43048">
    <property type="entry name" value="METHYLMALONYL-COA EPIMERASE"/>
    <property type="match status" value="1"/>
</dbReference>
<sequence>MKIKLHHVNFCSTDVPAMSEFYRAVLDLEPEPSLQAARVTASGYAGKVAFVTDGTTQLHLAERDLGVGFRTNNSINPLERGHIAFRTDDLDAFKRRLTEKGIPFSDYGAWAMNGWEQIFFHDPEGNVVEVHQDRSSKAD</sequence>
<keyword evidence="1" id="KW-0479">Metal-binding</keyword>
<organism evidence="3 4">
    <name type="scientific">Belnapia mucosa</name>
    <dbReference type="NCBI Taxonomy" id="2804532"/>
    <lineage>
        <taxon>Bacteria</taxon>
        <taxon>Pseudomonadati</taxon>
        <taxon>Pseudomonadota</taxon>
        <taxon>Alphaproteobacteria</taxon>
        <taxon>Acetobacterales</taxon>
        <taxon>Roseomonadaceae</taxon>
        <taxon>Belnapia</taxon>
    </lineage>
</organism>
<protein>
    <submittedName>
        <fullName evidence="3">VOC family protein</fullName>
    </submittedName>
</protein>
<reference evidence="3 4" key="1">
    <citation type="submission" date="2021-01" db="EMBL/GenBank/DDBJ databases">
        <title>Belnapia mucosa sp. nov. and Belnapia arida sp. nov., isolated from the Tabernas Desert (Almeria, Spain).</title>
        <authorList>
            <person name="Molina-Menor E."/>
            <person name="Vidal-Verdu A."/>
            <person name="Calonge A."/>
            <person name="Satari L."/>
            <person name="Pereto Magraner J."/>
            <person name="Porcar Miralles M."/>
        </authorList>
    </citation>
    <scope>NUCLEOTIDE SEQUENCE [LARGE SCALE GENOMIC DNA]</scope>
    <source>
        <strain evidence="3 4">T6</strain>
    </source>
</reference>
<comment type="caution">
    <text evidence="3">The sequence shown here is derived from an EMBL/GenBank/DDBJ whole genome shotgun (WGS) entry which is preliminary data.</text>
</comment>
<evidence type="ECO:0000259" key="2">
    <source>
        <dbReference type="PROSITE" id="PS51819"/>
    </source>
</evidence>
<dbReference type="PANTHER" id="PTHR43048:SF3">
    <property type="entry name" value="METHYLMALONYL-COA EPIMERASE, MITOCHONDRIAL"/>
    <property type="match status" value="1"/>
</dbReference>
<evidence type="ECO:0000256" key="1">
    <source>
        <dbReference type="ARBA" id="ARBA00022723"/>
    </source>
</evidence>
<accession>A0ABS1VCK5</accession>
<dbReference type="InterPro" id="IPR004360">
    <property type="entry name" value="Glyas_Fos-R_dOase_dom"/>
</dbReference>
<dbReference type="RefSeq" id="WP_202829107.1">
    <property type="nucleotide sequence ID" value="NZ_JAEUXJ010000036.1"/>
</dbReference>
<evidence type="ECO:0000313" key="4">
    <source>
        <dbReference type="Proteomes" id="UP000606490"/>
    </source>
</evidence>
<feature type="domain" description="VOC" evidence="2">
    <location>
        <begin position="4"/>
        <end position="133"/>
    </location>
</feature>
<dbReference type="Proteomes" id="UP000606490">
    <property type="component" value="Unassembled WGS sequence"/>
</dbReference>
<keyword evidence="4" id="KW-1185">Reference proteome</keyword>
<dbReference type="InterPro" id="IPR051785">
    <property type="entry name" value="MMCE/EMCE_epimerase"/>
</dbReference>
<dbReference type="SUPFAM" id="SSF54593">
    <property type="entry name" value="Glyoxalase/Bleomycin resistance protein/Dihydroxybiphenyl dioxygenase"/>
    <property type="match status" value="1"/>
</dbReference>
<proteinExistence type="predicted"/>
<dbReference type="PROSITE" id="PS51819">
    <property type="entry name" value="VOC"/>
    <property type="match status" value="1"/>
</dbReference>
<dbReference type="Pfam" id="PF00903">
    <property type="entry name" value="Glyoxalase"/>
    <property type="match status" value="1"/>
</dbReference>
<dbReference type="InterPro" id="IPR029068">
    <property type="entry name" value="Glyas_Bleomycin-R_OHBP_Dase"/>
</dbReference>
<dbReference type="EMBL" id="JAEUXJ010000036">
    <property type="protein sequence ID" value="MBL6459373.1"/>
    <property type="molecule type" value="Genomic_DNA"/>
</dbReference>
<evidence type="ECO:0000313" key="3">
    <source>
        <dbReference type="EMBL" id="MBL6459373.1"/>
    </source>
</evidence>